<gene>
    <name evidence="2" type="ORF">D9Q98_005393</name>
</gene>
<dbReference type="OrthoDB" id="509116at2759"/>
<sequence length="193" mass="20997">MQTIAASRGPAPCRAAAAPRRPACTLRAATRPSFRTRSLASDVGKYLSEAASQIFSPQTDNVPWEQSSQGFAGKIVHHEEAARLKALKEVLASELKQIESSMDEAPADDLAVGAAAGEESKAGDFVMTSIQRVFGNNFKGDATEPKEWSSTGYQASGRHRSQRSLRSEYERLQRFQKVVEKVAEKAEKAKVDA</sequence>
<dbReference type="AlphaFoldDB" id="A0A9D4TLV7"/>
<dbReference type="EMBL" id="SIDB01000008">
    <property type="protein sequence ID" value="KAI3429297.1"/>
    <property type="molecule type" value="Genomic_DNA"/>
</dbReference>
<evidence type="ECO:0000313" key="3">
    <source>
        <dbReference type="Proteomes" id="UP001055712"/>
    </source>
</evidence>
<reference evidence="2" key="2">
    <citation type="submission" date="2020-11" db="EMBL/GenBank/DDBJ databases">
        <authorList>
            <person name="Cecchin M."/>
            <person name="Marcolungo L."/>
            <person name="Rossato M."/>
            <person name="Girolomoni L."/>
            <person name="Cosentino E."/>
            <person name="Cuine S."/>
            <person name="Li-Beisson Y."/>
            <person name="Delledonne M."/>
            <person name="Ballottari M."/>
        </authorList>
    </citation>
    <scope>NUCLEOTIDE SEQUENCE</scope>
    <source>
        <strain evidence="2">211/11P</strain>
        <tissue evidence="2">Whole cell</tissue>
    </source>
</reference>
<organism evidence="2 3">
    <name type="scientific">Chlorella vulgaris</name>
    <name type="common">Green alga</name>
    <dbReference type="NCBI Taxonomy" id="3077"/>
    <lineage>
        <taxon>Eukaryota</taxon>
        <taxon>Viridiplantae</taxon>
        <taxon>Chlorophyta</taxon>
        <taxon>core chlorophytes</taxon>
        <taxon>Trebouxiophyceae</taxon>
        <taxon>Chlorellales</taxon>
        <taxon>Chlorellaceae</taxon>
        <taxon>Chlorella clade</taxon>
        <taxon>Chlorella</taxon>
    </lineage>
</organism>
<dbReference type="Proteomes" id="UP001055712">
    <property type="component" value="Unassembled WGS sequence"/>
</dbReference>
<keyword evidence="3" id="KW-1185">Reference proteome</keyword>
<evidence type="ECO:0000256" key="1">
    <source>
        <dbReference type="SAM" id="MobiDB-lite"/>
    </source>
</evidence>
<name>A0A9D4TLV7_CHLVU</name>
<feature type="region of interest" description="Disordered" evidence="1">
    <location>
        <begin position="138"/>
        <end position="165"/>
    </location>
</feature>
<reference evidence="2" key="1">
    <citation type="journal article" date="2019" name="Plant J.">
        <title>Chlorella vulgaris genome assembly and annotation reveals the molecular basis for metabolic acclimation to high light conditions.</title>
        <authorList>
            <person name="Cecchin M."/>
            <person name="Marcolungo L."/>
            <person name="Rossato M."/>
            <person name="Girolomoni L."/>
            <person name="Cosentino E."/>
            <person name="Cuine S."/>
            <person name="Li-Beisson Y."/>
            <person name="Delledonne M."/>
            <person name="Ballottari M."/>
        </authorList>
    </citation>
    <scope>NUCLEOTIDE SEQUENCE</scope>
    <source>
        <strain evidence="2">211/11P</strain>
    </source>
</reference>
<comment type="caution">
    <text evidence="2">The sequence shown here is derived from an EMBL/GenBank/DDBJ whole genome shotgun (WGS) entry which is preliminary data.</text>
</comment>
<proteinExistence type="predicted"/>
<evidence type="ECO:0000313" key="2">
    <source>
        <dbReference type="EMBL" id="KAI3429297.1"/>
    </source>
</evidence>
<accession>A0A9D4TLV7</accession>
<protein>
    <submittedName>
        <fullName evidence="2">Uncharacterized protein</fullName>
    </submittedName>
</protein>